<gene>
    <name evidence="2" type="ORF">EJP77_01405</name>
</gene>
<evidence type="ECO:0000313" key="3">
    <source>
        <dbReference type="Proteomes" id="UP000272464"/>
    </source>
</evidence>
<proteinExistence type="predicted"/>
<feature type="domain" description="Xylose isomerase-like TIM barrel" evidence="1">
    <location>
        <begin position="25"/>
        <end position="247"/>
    </location>
</feature>
<dbReference type="InterPro" id="IPR036237">
    <property type="entry name" value="Xyl_isomerase-like_sf"/>
</dbReference>
<comment type="caution">
    <text evidence="2">The sequence shown here is derived from an EMBL/GenBank/DDBJ whole genome shotgun (WGS) entry which is preliminary data.</text>
</comment>
<dbReference type="SUPFAM" id="SSF51658">
    <property type="entry name" value="Xylose isomerase-like"/>
    <property type="match status" value="1"/>
</dbReference>
<dbReference type="Proteomes" id="UP000272464">
    <property type="component" value="Unassembled WGS sequence"/>
</dbReference>
<dbReference type="OrthoDB" id="9815124at2"/>
<sequence length="292" mass="33391">MPNLQGIKLSGLSDEAGPEIAEQIEAHKELGWSEIEIRTVKGQALGDWDDALFSQVRSEIQAASLQVTSVASRIANWERPITGDFGQDLEELRKIADRMHDLGAKYVRIMSYPNDGLDEAEWRTRVIDRIHRLTELAREADIVLLHENCSGWAGTDPERALQLVEEVNSPHLRLLFDTGNGIAYRYETFDYLTRVWPYVEHVHIKDGILQEGKEVYTFPGEGHSKVKECLIWLLEHDYKGILSIEPHLHLIPHLRQNQRSVGFKDSYIAYGQKLEKLLEEIEVSGERVKTEA</sequence>
<dbReference type="GO" id="GO:0016853">
    <property type="term" value="F:isomerase activity"/>
    <property type="evidence" value="ECO:0007669"/>
    <property type="project" value="UniProtKB-KW"/>
</dbReference>
<dbReference type="PANTHER" id="PTHR12110">
    <property type="entry name" value="HYDROXYPYRUVATE ISOMERASE"/>
    <property type="match status" value="1"/>
</dbReference>
<reference evidence="2 3" key="1">
    <citation type="submission" date="2018-12" db="EMBL/GenBank/DDBJ databases">
        <authorList>
            <person name="Sun L."/>
            <person name="Chen Z."/>
        </authorList>
    </citation>
    <scope>NUCLEOTIDE SEQUENCE [LARGE SCALE GENOMIC DNA]</scope>
    <source>
        <strain evidence="2 3">3-5-3</strain>
    </source>
</reference>
<dbReference type="Pfam" id="PF01261">
    <property type="entry name" value="AP_endonuc_2"/>
    <property type="match status" value="1"/>
</dbReference>
<dbReference type="InterPro" id="IPR050312">
    <property type="entry name" value="IolE/XylAMocC-like"/>
</dbReference>
<keyword evidence="3" id="KW-1185">Reference proteome</keyword>
<accession>A0A3S1B900</accession>
<evidence type="ECO:0000313" key="2">
    <source>
        <dbReference type="EMBL" id="RUT35703.1"/>
    </source>
</evidence>
<keyword evidence="2" id="KW-0413">Isomerase</keyword>
<protein>
    <submittedName>
        <fullName evidence="2">Sugar phosphate isomerase/epimerase</fullName>
    </submittedName>
</protein>
<dbReference type="Gene3D" id="3.20.20.150">
    <property type="entry name" value="Divalent-metal-dependent TIM barrel enzymes"/>
    <property type="match status" value="1"/>
</dbReference>
<dbReference type="RefSeq" id="WP_127197403.1">
    <property type="nucleotide sequence ID" value="NZ_RZNX01000001.1"/>
</dbReference>
<name>A0A3S1B900_9BACL</name>
<dbReference type="InterPro" id="IPR013022">
    <property type="entry name" value="Xyl_isomerase-like_TIM-brl"/>
</dbReference>
<organism evidence="2 3">
    <name type="scientific">Paenibacillus zeisoli</name>
    <dbReference type="NCBI Taxonomy" id="2496267"/>
    <lineage>
        <taxon>Bacteria</taxon>
        <taxon>Bacillati</taxon>
        <taxon>Bacillota</taxon>
        <taxon>Bacilli</taxon>
        <taxon>Bacillales</taxon>
        <taxon>Paenibacillaceae</taxon>
        <taxon>Paenibacillus</taxon>
    </lineage>
</organism>
<dbReference type="AlphaFoldDB" id="A0A3S1B900"/>
<evidence type="ECO:0000259" key="1">
    <source>
        <dbReference type="Pfam" id="PF01261"/>
    </source>
</evidence>
<dbReference type="EMBL" id="RZNX01000001">
    <property type="protein sequence ID" value="RUT35703.1"/>
    <property type="molecule type" value="Genomic_DNA"/>
</dbReference>